<reference evidence="1" key="1">
    <citation type="journal article" date="2021" name="Proc. Natl. Acad. Sci. U.S.A.">
        <title>A Catalog of Tens of Thousands of Viruses from Human Metagenomes Reveals Hidden Associations with Chronic Diseases.</title>
        <authorList>
            <person name="Tisza M.J."/>
            <person name="Buck C.B."/>
        </authorList>
    </citation>
    <scope>NUCLEOTIDE SEQUENCE</scope>
    <source>
        <strain evidence="1">CtWPU11</strain>
    </source>
</reference>
<organism evidence="1">
    <name type="scientific">Myoviridae sp. ctWPU11</name>
    <dbReference type="NCBI Taxonomy" id="2825118"/>
    <lineage>
        <taxon>Viruses</taxon>
        <taxon>Duplodnaviria</taxon>
        <taxon>Heunggongvirae</taxon>
        <taxon>Uroviricota</taxon>
        <taxon>Caudoviricetes</taxon>
    </lineage>
</organism>
<sequence length="377" mass="39212">MGGDPLAVGPLVLPFRRGDEQLGPAVALTGADDRVDPAVADDEAAQIVRAVLWDGGKHGVHEVAPLLCPARPVARPGGAYYSTDKMQPRRSGACLSGVQPFTDAHGGVTATVVQHPHPRLSGGRPAEAVALEHLAGIVIGLARKKEHYPVFLGVFPVDVALPFLFPALGSGGPLQFADALLHPANVGVAVLEQVRREAHKPEAVRLEEVPSRPFAHPQRHKVRQFGFGRLALADGGIGRLHKLVPPAKGLQLVIELVQGIRIITGDAAAPDLGCLLLVVIGLVHRGEGLAEGVVDAVAVAPVPALGVMPHQDGLAKGDGGGHLVGLVVEPVRFVTQPAGLFFVACPAGFLLFFVAVHDGVLLVEVALPRRVAPPGQG</sequence>
<name>A0A8S5UAN7_9CAUD</name>
<evidence type="ECO:0000313" key="1">
    <source>
        <dbReference type="EMBL" id="DAF91422.1"/>
    </source>
</evidence>
<protein>
    <submittedName>
        <fullName evidence="1">Uncharacterized protein</fullName>
    </submittedName>
</protein>
<dbReference type="EMBL" id="BK016053">
    <property type="protein sequence ID" value="DAF91422.1"/>
    <property type="molecule type" value="Genomic_DNA"/>
</dbReference>
<proteinExistence type="predicted"/>
<accession>A0A8S5UAN7</accession>